<feature type="region of interest" description="Disordered" evidence="1">
    <location>
        <begin position="178"/>
        <end position="198"/>
    </location>
</feature>
<evidence type="ECO:0000256" key="1">
    <source>
        <dbReference type="SAM" id="MobiDB-lite"/>
    </source>
</evidence>
<dbReference type="OrthoDB" id="6132759at2759"/>
<reference evidence="3" key="1">
    <citation type="submission" date="2020-11" db="EMBL/GenBank/DDBJ databases">
        <authorList>
            <person name="Tran Van P."/>
        </authorList>
    </citation>
    <scope>NUCLEOTIDE SEQUENCE</scope>
</reference>
<evidence type="ECO:0000256" key="2">
    <source>
        <dbReference type="SAM" id="Phobius"/>
    </source>
</evidence>
<organism evidence="3">
    <name type="scientific">Cyprideis torosa</name>
    <dbReference type="NCBI Taxonomy" id="163714"/>
    <lineage>
        <taxon>Eukaryota</taxon>
        <taxon>Metazoa</taxon>
        <taxon>Ecdysozoa</taxon>
        <taxon>Arthropoda</taxon>
        <taxon>Crustacea</taxon>
        <taxon>Oligostraca</taxon>
        <taxon>Ostracoda</taxon>
        <taxon>Podocopa</taxon>
        <taxon>Podocopida</taxon>
        <taxon>Cytherocopina</taxon>
        <taxon>Cytheroidea</taxon>
        <taxon>Cytherideidae</taxon>
        <taxon>Cyprideis</taxon>
    </lineage>
</organism>
<name>A0A7R8WPY6_9CRUS</name>
<evidence type="ECO:0000313" key="3">
    <source>
        <dbReference type="EMBL" id="CAD7232843.1"/>
    </source>
</evidence>
<dbReference type="GO" id="GO:0005886">
    <property type="term" value="C:plasma membrane"/>
    <property type="evidence" value="ECO:0007669"/>
    <property type="project" value="TreeGrafter"/>
</dbReference>
<feature type="compositionally biased region" description="Acidic residues" evidence="1">
    <location>
        <begin position="185"/>
        <end position="198"/>
    </location>
</feature>
<dbReference type="AlphaFoldDB" id="A0A7R8WPY6"/>
<feature type="non-terminal residue" evidence="3">
    <location>
        <position position="1"/>
    </location>
</feature>
<sequence>LPGNHDGSHAGSVDVRFDEHFQLVFYPLHDGYLAKDQAKRQDPGTSGRRQGHLWLISAVESTEEGGAHLLNHPVDAATSRLVRSAKIVKSFRVFFFFGCRVFVCVMVALSVLIGDTLWTAPDCGEEDTRPAILKLHYMYFALTMFLLIGILTIVISYLTEPIEEWRLIRTTFQTRFDSRHRPDEGENPELMNDEEDAVRDEEEYDFEGTGTAQVEQGNAFEMEKATKNSETKVMSLRGVDSRTPLQVHVKKPLRWSRKLVYFVCGFSHGDHRTENVELQHHLEDLRSLKQEPYEKWILNINLVFICIVATAIYIYYSMDPLTDGEYERILNETLGQWNSTSDVDVQPIDLFSQ</sequence>
<dbReference type="GO" id="GO:0005412">
    <property type="term" value="F:D-glucose:sodium symporter activity"/>
    <property type="evidence" value="ECO:0007669"/>
    <property type="project" value="TreeGrafter"/>
</dbReference>
<gene>
    <name evidence="3" type="ORF">CTOB1V02_LOCUS10670</name>
</gene>
<dbReference type="PANTHER" id="PTHR11819">
    <property type="entry name" value="SOLUTE CARRIER FAMILY 5"/>
    <property type="match status" value="1"/>
</dbReference>
<protein>
    <submittedName>
        <fullName evidence="3">Uncharacterized protein</fullName>
    </submittedName>
</protein>
<feature type="transmembrane region" description="Helical" evidence="2">
    <location>
        <begin position="296"/>
        <end position="316"/>
    </location>
</feature>
<feature type="transmembrane region" description="Helical" evidence="2">
    <location>
        <begin position="93"/>
        <end position="117"/>
    </location>
</feature>
<keyword evidence="2" id="KW-0812">Transmembrane</keyword>
<proteinExistence type="predicted"/>
<dbReference type="PANTHER" id="PTHR11819:SF150">
    <property type="entry name" value="SODIUM_MYO-INOSITOL COTRANSPORTER"/>
    <property type="match status" value="1"/>
</dbReference>
<accession>A0A7R8WPY6</accession>
<keyword evidence="2" id="KW-0472">Membrane</keyword>
<keyword evidence="2" id="KW-1133">Transmembrane helix</keyword>
<feature type="transmembrane region" description="Helical" evidence="2">
    <location>
        <begin position="137"/>
        <end position="159"/>
    </location>
</feature>
<dbReference type="EMBL" id="OB665223">
    <property type="protein sequence ID" value="CAD7232843.1"/>
    <property type="molecule type" value="Genomic_DNA"/>
</dbReference>